<reference evidence="2" key="1">
    <citation type="submission" date="2022-12" db="EMBL/GenBank/DDBJ databases">
        <title>Draft genome assemblies for two species of Escallonia (Escalloniales).</title>
        <authorList>
            <person name="Chanderbali A."/>
            <person name="Dervinis C."/>
            <person name="Anghel I."/>
            <person name="Soltis D."/>
            <person name="Soltis P."/>
            <person name="Zapata F."/>
        </authorList>
    </citation>
    <scope>NUCLEOTIDE SEQUENCE</scope>
    <source>
        <strain evidence="2">UCBG92.1500</strain>
        <tissue evidence="2">Leaf</tissue>
    </source>
</reference>
<feature type="region of interest" description="Disordered" evidence="1">
    <location>
        <begin position="95"/>
        <end position="143"/>
    </location>
</feature>
<feature type="compositionally biased region" description="Polar residues" evidence="1">
    <location>
        <begin position="103"/>
        <end position="113"/>
    </location>
</feature>
<dbReference type="AlphaFoldDB" id="A0AA88UI61"/>
<protein>
    <recommendedName>
        <fullName evidence="4">Squamosa promoter-binding-like protein 9</fullName>
    </recommendedName>
</protein>
<accession>A0AA88UI61</accession>
<dbReference type="EMBL" id="JAVXUO010002115">
    <property type="protein sequence ID" value="KAK2976127.1"/>
    <property type="molecule type" value="Genomic_DNA"/>
</dbReference>
<comment type="caution">
    <text evidence="2">The sequence shown here is derived from an EMBL/GenBank/DDBJ whole genome shotgun (WGS) entry which is preliminary data.</text>
</comment>
<organism evidence="2 3">
    <name type="scientific">Escallonia rubra</name>
    <dbReference type="NCBI Taxonomy" id="112253"/>
    <lineage>
        <taxon>Eukaryota</taxon>
        <taxon>Viridiplantae</taxon>
        <taxon>Streptophyta</taxon>
        <taxon>Embryophyta</taxon>
        <taxon>Tracheophyta</taxon>
        <taxon>Spermatophyta</taxon>
        <taxon>Magnoliopsida</taxon>
        <taxon>eudicotyledons</taxon>
        <taxon>Gunneridae</taxon>
        <taxon>Pentapetalae</taxon>
        <taxon>asterids</taxon>
        <taxon>campanulids</taxon>
        <taxon>Escalloniales</taxon>
        <taxon>Escalloniaceae</taxon>
        <taxon>Escallonia</taxon>
    </lineage>
</organism>
<gene>
    <name evidence="2" type="ORF">RJ640_010662</name>
</gene>
<sequence>MQMGSTNSSESLNGLKFGKKIYFEDVGIGVPAKSGGGSSSAGGGSTSCQNLTKESEVAADAWLAIMSVAGSHRLENGSRGGGFLMDFASHRVSGRGPWPNGRASEQLSGNQPTAIGKFVPHPWQSNSENPPPDIQGSANRTPYPGPAMSSGGCFTGVSDSSCALSLLSNQPWGSRSQPSSLGENTLLHSEGPPMIQAAATHGAAVSHFSSSSWGFKGNEAASSSHEMHPHLGLGQVSHSATGHYSGELELAQHGGRQYMEVEHSRAYDSSAQHMHWSL</sequence>
<evidence type="ECO:0008006" key="4">
    <source>
        <dbReference type="Google" id="ProtNLM"/>
    </source>
</evidence>
<dbReference type="Proteomes" id="UP001187471">
    <property type="component" value="Unassembled WGS sequence"/>
</dbReference>
<proteinExistence type="predicted"/>
<keyword evidence="3" id="KW-1185">Reference proteome</keyword>
<evidence type="ECO:0000313" key="2">
    <source>
        <dbReference type="EMBL" id="KAK2976127.1"/>
    </source>
</evidence>
<evidence type="ECO:0000313" key="3">
    <source>
        <dbReference type="Proteomes" id="UP001187471"/>
    </source>
</evidence>
<name>A0AA88UI61_9ASTE</name>
<evidence type="ECO:0000256" key="1">
    <source>
        <dbReference type="SAM" id="MobiDB-lite"/>
    </source>
</evidence>